<evidence type="ECO:0000256" key="1">
    <source>
        <dbReference type="SAM" id="MobiDB-lite"/>
    </source>
</evidence>
<feature type="region of interest" description="Disordered" evidence="1">
    <location>
        <begin position="1"/>
        <end position="26"/>
    </location>
</feature>
<organism evidence="2 3">
    <name type="scientific">Protopolystoma xenopodis</name>
    <dbReference type="NCBI Taxonomy" id="117903"/>
    <lineage>
        <taxon>Eukaryota</taxon>
        <taxon>Metazoa</taxon>
        <taxon>Spiralia</taxon>
        <taxon>Lophotrochozoa</taxon>
        <taxon>Platyhelminthes</taxon>
        <taxon>Monogenea</taxon>
        <taxon>Polyopisthocotylea</taxon>
        <taxon>Polystomatidea</taxon>
        <taxon>Polystomatidae</taxon>
        <taxon>Protopolystoma</taxon>
    </lineage>
</organism>
<dbReference type="Proteomes" id="UP000784294">
    <property type="component" value="Unassembled WGS sequence"/>
</dbReference>
<keyword evidence="3" id="KW-1185">Reference proteome</keyword>
<evidence type="ECO:0000313" key="3">
    <source>
        <dbReference type="Proteomes" id="UP000784294"/>
    </source>
</evidence>
<sequence length="141" mass="15624">MPVGDPKGSRPIGQGSNTSLSTGTTARQDMADREFMSSAQVVLLQPAKCVHWPTIKLRLRRVFCFSTSTATSIVGRLQPSIGWFTDVYSWTVDEPSWSSKSLVLKACQAVGIRRDDFDSFCHQFVPPVAATRTTRRVYHGS</sequence>
<name>A0A3S5CLE0_9PLAT</name>
<comment type="caution">
    <text evidence="2">The sequence shown here is derived from an EMBL/GenBank/DDBJ whole genome shotgun (WGS) entry which is preliminary data.</text>
</comment>
<reference evidence="2" key="1">
    <citation type="submission" date="2018-11" db="EMBL/GenBank/DDBJ databases">
        <authorList>
            <consortium name="Pathogen Informatics"/>
        </authorList>
    </citation>
    <scope>NUCLEOTIDE SEQUENCE</scope>
</reference>
<feature type="compositionally biased region" description="Polar residues" evidence="1">
    <location>
        <begin position="14"/>
        <end position="26"/>
    </location>
</feature>
<evidence type="ECO:0000313" key="2">
    <source>
        <dbReference type="EMBL" id="VEL18057.1"/>
    </source>
</evidence>
<proteinExistence type="predicted"/>
<protein>
    <submittedName>
        <fullName evidence="2">Uncharacterized protein</fullName>
    </submittedName>
</protein>
<gene>
    <name evidence="2" type="ORF">PXEA_LOCUS11497</name>
</gene>
<dbReference type="AlphaFoldDB" id="A0A3S5CLE0"/>
<dbReference type="EMBL" id="CAAALY010035432">
    <property type="protein sequence ID" value="VEL18057.1"/>
    <property type="molecule type" value="Genomic_DNA"/>
</dbReference>
<accession>A0A3S5CLE0</accession>